<evidence type="ECO:0000256" key="2">
    <source>
        <dbReference type="ARBA" id="ARBA00022723"/>
    </source>
</evidence>
<evidence type="ECO:0000313" key="5">
    <source>
        <dbReference type="EMBL" id="KYN42044.1"/>
    </source>
</evidence>
<dbReference type="Pfam" id="PF13359">
    <property type="entry name" value="DDE_Tnp_4"/>
    <property type="match status" value="1"/>
</dbReference>
<evidence type="ECO:0000259" key="4">
    <source>
        <dbReference type="Pfam" id="PF13359"/>
    </source>
</evidence>
<keyword evidence="6" id="KW-1185">Reference proteome</keyword>
<dbReference type="AlphaFoldDB" id="A0A195FQ46"/>
<proteinExistence type="predicted"/>
<reference evidence="5 6" key="1">
    <citation type="submission" date="2016-03" db="EMBL/GenBank/DDBJ databases">
        <title>Trachymyrmex septentrionalis WGS genome.</title>
        <authorList>
            <person name="Nygaard S."/>
            <person name="Hu H."/>
            <person name="Boomsma J."/>
            <person name="Zhang G."/>
        </authorList>
    </citation>
    <scope>NUCLEOTIDE SEQUENCE [LARGE SCALE GENOMIC DNA]</scope>
    <source>
        <strain evidence="5">Tsep2-gDNA-1</strain>
        <tissue evidence="5">Whole body</tissue>
    </source>
</reference>
<name>A0A195FQ46_9HYME</name>
<dbReference type="EMBL" id="KQ981387">
    <property type="protein sequence ID" value="KYN42044.1"/>
    <property type="molecule type" value="Genomic_DNA"/>
</dbReference>
<keyword evidence="2" id="KW-0479">Metal-binding</keyword>
<gene>
    <name evidence="5" type="ORF">ALC56_03608</name>
</gene>
<feature type="transmembrane region" description="Helical" evidence="3">
    <location>
        <begin position="208"/>
        <end position="228"/>
    </location>
</feature>
<evidence type="ECO:0000256" key="3">
    <source>
        <dbReference type="SAM" id="Phobius"/>
    </source>
</evidence>
<dbReference type="Proteomes" id="UP000078541">
    <property type="component" value="Unassembled WGS sequence"/>
</dbReference>
<accession>A0A195FQ46</accession>
<sequence>MEVKSKNNSKVKQSVSTKAEKIVKISKGRSVKIVLERCDAQKESSKTVSKLRAVKIALEECDNLRIARISQSTISRIIYPVSTLLASNINRYIRMPISDEAKSENKQLFKQLDYGPGAIGLPNIDGAIYCTYVCLVHTKLQNIEEIFRNRNGYFSLNVGYPALPFLLTPIVNPTTDEKRSYNAIHGRTRRIVERTLWKRRFPYLSRGLTTKLITSITIVVACAVFHNLSLIFRDVLQDEEEIKNIMMTSMKVFL</sequence>
<organism evidence="5 6">
    <name type="scientific">Trachymyrmex septentrionalis</name>
    <dbReference type="NCBI Taxonomy" id="34720"/>
    <lineage>
        <taxon>Eukaryota</taxon>
        <taxon>Metazoa</taxon>
        <taxon>Ecdysozoa</taxon>
        <taxon>Arthropoda</taxon>
        <taxon>Hexapoda</taxon>
        <taxon>Insecta</taxon>
        <taxon>Pterygota</taxon>
        <taxon>Neoptera</taxon>
        <taxon>Endopterygota</taxon>
        <taxon>Hymenoptera</taxon>
        <taxon>Apocrita</taxon>
        <taxon>Aculeata</taxon>
        <taxon>Formicoidea</taxon>
        <taxon>Formicidae</taxon>
        <taxon>Myrmicinae</taxon>
        <taxon>Trachymyrmex</taxon>
    </lineage>
</organism>
<dbReference type="STRING" id="34720.A0A195FQ46"/>
<feature type="domain" description="DDE Tnp4" evidence="4">
    <location>
        <begin position="157"/>
        <end position="227"/>
    </location>
</feature>
<protein>
    <recommendedName>
        <fullName evidence="4">DDE Tnp4 domain-containing protein</fullName>
    </recommendedName>
</protein>
<keyword evidence="3" id="KW-1133">Transmembrane helix</keyword>
<evidence type="ECO:0000256" key="1">
    <source>
        <dbReference type="ARBA" id="ARBA00001968"/>
    </source>
</evidence>
<comment type="cofactor">
    <cofactor evidence="1">
        <name>a divalent metal cation</name>
        <dbReference type="ChEBI" id="CHEBI:60240"/>
    </cofactor>
</comment>
<evidence type="ECO:0000313" key="6">
    <source>
        <dbReference type="Proteomes" id="UP000078541"/>
    </source>
</evidence>
<dbReference type="GO" id="GO:0046872">
    <property type="term" value="F:metal ion binding"/>
    <property type="evidence" value="ECO:0007669"/>
    <property type="project" value="UniProtKB-KW"/>
</dbReference>
<keyword evidence="3" id="KW-0472">Membrane</keyword>
<keyword evidence="3" id="KW-0812">Transmembrane</keyword>
<dbReference type="InterPro" id="IPR027806">
    <property type="entry name" value="HARBI1_dom"/>
</dbReference>